<feature type="transmembrane region" description="Helical" evidence="17">
    <location>
        <begin position="514"/>
        <end position="534"/>
    </location>
</feature>
<keyword evidence="10 17" id="KW-1133">Transmembrane helix</keyword>
<feature type="transmembrane region" description="Helical" evidence="17">
    <location>
        <begin position="570"/>
        <end position="591"/>
    </location>
</feature>
<dbReference type="PANTHER" id="PTHR12147">
    <property type="entry name" value="METALLOPEPTIDASE M28 FAMILY MEMBER"/>
    <property type="match status" value="1"/>
</dbReference>
<evidence type="ECO:0000256" key="2">
    <source>
        <dbReference type="ARBA" id="ARBA00004477"/>
    </source>
</evidence>
<dbReference type="Gene3D" id="3.40.630.10">
    <property type="entry name" value="Zn peptidases"/>
    <property type="match status" value="1"/>
</dbReference>
<evidence type="ECO:0000256" key="10">
    <source>
        <dbReference type="ARBA" id="ARBA00022989"/>
    </source>
</evidence>
<keyword evidence="21" id="KW-1185">Reference proteome</keyword>
<gene>
    <name evidence="20" type="ORF">BGZ80_008591</name>
</gene>
<comment type="cofactor">
    <cofactor evidence="1">
        <name>Zn(2+)</name>
        <dbReference type="ChEBI" id="CHEBI:29105"/>
    </cofactor>
</comment>
<dbReference type="GO" id="GO:0005789">
    <property type="term" value="C:endoplasmic reticulum membrane"/>
    <property type="evidence" value="ECO:0007669"/>
    <property type="project" value="UniProtKB-SubCell"/>
</dbReference>
<evidence type="ECO:0000256" key="17">
    <source>
        <dbReference type="SAM" id="Phobius"/>
    </source>
</evidence>
<evidence type="ECO:0000313" key="20">
    <source>
        <dbReference type="EMBL" id="KAG0023677.1"/>
    </source>
</evidence>
<organism evidence="20 21">
    <name type="scientific">Entomortierella chlamydospora</name>
    <dbReference type="NCBI Taxonomy" id="101097"/>
    <lineage>
        <taxon>Eukaryota</taxon>
        <taxon>Fungi</taxon>
        <taxon>Fungi incertae sedis</taxon>
        <taxon>Mucoromycota</taxon>
        <taxon>Mortierellomycotina</taxon>
        <taxon>Mortierellomycetes</taxon>
        <taxon>Mortierellales</taxon>
        <taxon>Mortierellaceae</taxon>
        <taxon>Entomortierella</taxon>
    </lineage>
</organism>
<keyword evidence="15" id="KW-0175">Coiled coil</keyword>
<sequence length="907" mass="101922">MASISNAALKQRHMKPANDDVNNTQHFGSLDNPFFEDEMMNKKLYPESQNDSFDLQLLYLRFQRRHPYTTAWLLYLGFLFSLIFFACQIHYALPSPVPSELGAVLDPATGLYQHRFSEENVRKIVRHLSEDIGYRIVGTEQDQETQEYLINELKQLKEQAQQESTRLRAMQSDKDVAIEIALPQFDMWVQVEDGSHQFDFMSKECDKNAILLNAHYDTTLGSPGAVDDALPVGVMMEIIRIVSQRPTLKKNMFNGGEESLQDASHSFITMHELRHSIRAVINLEGCGTSGPEILFQANSKPMIEAYSRVPYPHGNVMGNDLFSTGVVLSDTDFRQFVDYGNLTGLDLAVYKNSYLYHTHLDLDELMERGLPQHIGENTLALATYLADEVDLTSSMERTKAVVYFDVFGQFFVSYSMETAIMSHIFIGVLVVITLVTGASRPTVRSLVSVVLSFISALLTPLFSVIMIQALGKSMIWFSNEWLPVVIFGPLSAAGMLYVQWLFHNTRIASGTNELNTLSSIQVSYTIAMAAASVLGIASSYFLAIYSLFTSVALIFNHKRTASQKKSGVDYTAYYVASAIQTFYCSHLAFSLYDLIVPLTGRIGVDAPVDHIIAIMTGFTIVSFSPPLLAFSHRFGCSSLKRAISRLVVLQIVIILVCSAILTPYDTLHPKRVFAQHMRNLTSGESLMYVAHADAGPFYSPYITQIESLYDTKATFRSGNGNNGDWKSVYPFNQFLDSYVFDTTPYIRKHTTNATLSKSSAPLTDLIQRPPVLYSENVSYNPETGLRKLTILCTHPNYIWTVTSFDAEVVSWSMKLEVPSKEKFHYVVRHAGGYKSDGWRLDLEYRAAGIDDKLRVELTAMETEGFGRDIERELEGSGDIGVMRRLVKARPDDVSLTYFSSVLSNFDL</sequence>
<keyword evidence="11" id="KW-0482">Metalloprotease</keyword>
<feature type="transmembrane region" description="Helical" evidence="17">
    <location>
        <begin position="71"/>
        <end position="93"/>
    </location>
</feature>
<evidence type="ECO:0000256" key="15">
    <source>
        <dbReference type="SAM" id="Coils"/>
    </source>
</evidence>
<feature type="domain" description="Peptidase M28" evidence="18">
    <location>
        <begin position="207"/>
        <end position="381"/>
    </location>
</feature>
<keyword evidence="9 14" id="KW-0862">Zinc</keyword>
<keyword evidence="5 17" id="KW-0812">Transmembrane</keyword>
<evidence type="ECO:0000256" key="1">
    <source>
        <dbReference type="ARBA" id="ARBA00001947"/>
    </source>
</evidence>
<feature type="transmembrane region" description="Helical" evidence="17">
    <location>
        <begin position="642"/>
        <end position="661"/>
    </location>
</feature>
<feature type="transmembrane region" description="Helical" evidence="17">
    <location>
        <begin position="481"/>
        <end position="502"/>
    </location>
</feature>
<keyword evidence="12 17" id="KW-0472">Membrane</keyword>
<evidence type="ECO:0000259" key="19">
    <source>
        <dbReference type="Pfam" id="PF22249"/>
    </source>
</evidence>
<dbReference type="FunFam" id="3.40.630.10:FF:000008">
    <property type="entry name" value="Endoplasmic reticulum metallopeptidase 1"/>
    <property type="match status" value="1"/>
</dbReference>
<evidence type="ECO:0000313" key="21">
    <source>
        <dbReference type="Proteomes" id="UP000703661"/>
    </source>
</evidence>
<evidence type="ECO:0000256" key="6">
    <source>
        <dbReference type="ARBA" id="ARBA00022723"/>
    </source>
</evidence>
<protein>
    <recommendedName>
        <fullName evidence="14">Peptide hydrolase</fullName>
        <ecNumber evidence="14">3.4.-.-</ecNumber>
    </recommendedName>
</protein>
<evidence type="ECO:0000256" key="11">
    <source>
        <dbReference type="ARBA" id="ARBA00023049"/>
    </source>
</evidence>
<name>A0A9P6N4X9_9FUNG</name>
<dbReference type="InterPro" id="IPR045175">
    <property type="entry name" value="M28_fam"/>
</dbReference>
<feature type="transmembrane region" description="Helical" evidence="17">
    <location>
        <begin position="611"/>
        <end position="630"/>
    </location>
</feature>
<evidence type="ECO:0000256" key="16">
    <source>
        <dbReference type="SAM" id="MobiDB-lite"/>
    </source>
</evidence>
<dbReference type="Pfam" id="PF04389">
    <property type="entry name" value="Peptidase_M28"/>
    <property type="match status" value="1"/>
</dbReference>
<evidence type="ECO:0000256" key="3">
    <source>
        <dbReference type="ARBA" id="ARBA00010918"/>
    </source>
</evidence>
<evidence type="ECO:0000256" key="7">
    <source>
        <dbReference type="ARBA" id="ARBA00022801"/>
    </source>
</evidence>
<dbReference type="AlphaFoldDB" id="A0A9P6N4X9"/>
<evidence type="ECO:0000256" key="12">
    <source>
        <dbReference type="ARBA" id="ARBA00023136"/>
    </source>
</evidence>
<comment type="similarity">
    <text evidence="3 14">Belongs to the peptidase M28 family.</text>
</comment>
<evidence type="ECO:0000256" key="13">
    <source>
        <dbReference type="ARBA" id="ARBA00023180"/>
    </source>
</evidence>
<evidence type="ECO:0000256" key="9">
    <source>
        <dbReference type="ARBA" id="ARBA00022833"/>
    </source>
</evidence>
<feature type="region of interest" description="Disordered" evidence="16">
    <location>
        <begin position="1"/>
        <end position="22"/>
    </location>
</feature>
<dbReference type="GO" id="GO:0008235">
    <property type="term" value="F:metalloexopeptidase activity"/>
    <property type="evidence" value="ECO:0007669"/>
    <property type="project" value="InterPro"/>
</dbReference>
<keyword evidence="8" id="KW-0256">Endoplasmic reticulum</keyword>
<feature type="domain" description="Endoplasmic reticulum metallopeptidase 1/1-A TM" evidence="19">
    <location>
        <begin position="445"/>
        <end position="657"/>
    </location>
</feature>
<dbReference type="Pfam" id="PF22249">
    <property type="entry name" value="ERMP1-TM"/>
    <property type="match status" value="1"/>
</dbReference>
<proteinExistence type="inferred from homology"/>
<dbReference type="InterPro" id="IPR053974">
    <property type="entry name" value="ERMP1_1-A_TM"/>
</dbReference>
<dbReference type="SUPFAM" id="SSF53187">
    <property type="entry name" value="Zn-dependent exopeptidases"/>
    <property type="match status" value="1"/>
</dbReference>
<comment type="subcellular location">
    <subcellularLocation>
        <location evidence="2">Endoplasmic reticulum membrane</location>
        <topology evidence="2">Multi-pass membrane protein</topology>
    </subcellularLocation>
</comment>
<evidence type="ECO:0000259" key="18">
    <source>
        <dbReference type="Pfam" id="PF04389"/>
    </source>
</evidence>
<dbReference type="InterPro" id="IPR007484">
    <property type="entry name" value="Peptidase_M28"/>
</dbReference>
<comment type="caution">
    <text evidence="20">The sequence shown here is derived from an EMBL/GenBank/DDBJ whole genome shotgun (WGS) entry which is preliminary data.</text>
</comment>
<reference evidence="20" key="1">
    <citation type="journal article" date="2020" name="Fungal Divers.">
        <title>Resolving the Mortierellaceae phylogeny through synthesis of multi-gene phylogenetics and phylogenomics.</title>
        <authorList>
            <person name="Vandepol N."/>
            <person name="Liber J."/>
            <person name="Desiro A."/>
            <person name="Na H."/>
            <person name="Kennedy M."/>
            <person name="Barry K."/>
            <person name="Grigoriev I.V."/>
            <person name="Miller A.N."/>
            <person name="O'Donnell K."/>
            <person name="Stajich J.E."/>
            <person name="Bonito G."/>
        </authorList>
    </citation>
    <scope>NUCLEOTIDE SEQUENCE</scope>
    <source>
        <strain evidence="20">NRRL 2769</strain>
    </source>
</reference>
<feature type="coiled-coil region" evidence="15">
    <location>
        <begin position="143"/>
        <end position="173"/>
    </location>
</feature>
<dbReference type="EC" id="3.4.-.-" evidence="14"/>
<evidence type="ECO:0000256" key="14">
    <source>
        <dbReference type="RuleBase" id="RU361240"/>
    </source>
</evidence>
<accession>A0A9P6N4X9</accession>
<dbReference type="EMBL" id="JAAAID010000047">
    <property type="protein sequence ID" value="KAG0023677.1"/>
    <property type="molecule type" value="Genomic_DNA"/>
</dbReference>
<keyword evidence="6 14" id="KW-0479">Metal-binding</keyword>
<evidence type="ECO:0000256" key="5">
    <source>
        <dbReference type="ARBA" id="ARBA00022692"/>
    </source>
</evidence>
<keyword evidence="13" id="KW-0325">Glycoprotein</keyword>
<feature type="transmembrane region" description="Helical" evidence="17">
    <location>
        <begin position="446"/>
        <end position="469"/>
    </location>
</feature>
<keyword evidence="4 14" id="KW-0645">Protease</keyword>
<dbReference type="Proteomes" id="UP000703661">
    <property type="component" value="Unassembled WGS sequence"/>
</dbReference>
<evidence type="ECO:0000256" key="8">
    <source>
        <dbReference type="ARBA" id="ARBA00022824"/>
    </source>
</evidence>
<dbReference type="GO" id="GO:0046872">
    <property type="term" value="F:metal ion binding"/>
    <property type="evidence" value="ECO:0007669"/>
    <property type="project" value="UniProtKB-KW"/>
</dbReference>
<keyword evidence="7 14" id="KW-0378">Hydrolase</keyword>
<evidence type="ECO:0000256" key="4">
    <source>
        <dbReference type="ARBA" id="ARBA00022670"/>
    </source>
</evidence>
<dbReference type="GO" id="GO:0006508">
    <property type="term" value="P:proteolysis"/>
    <property type="evidence" value="ECO:0007669"/>
    <property type="project" value="UniProtKB-KW"/>
</dbReference>
<dbReference type="PANTHER" id="PTHR12147:SF22">
    <property type="entry name" value="ENDOPLASMIC RETICULUM METALLOPEPTIDASE 1"/>
    <property type="match status" value="1"/>
</dbReference>
<feature type="transmembrane region" description="Helical" evidence="17">
    <location>
        <begin position="540"/>
        <end position="558"/>
    </location>
</feature>
<feature type="transmembrane region" description="Helical" evidence="17">
    <location>
        <begin position="420"/>
        <end position="439"/>
    </location>
</feature>